<feature type="domain" description="Right handed beta helix" evidence="1">
    <location>
        <begin position="92"/>
        <end position="238"/>
    </location>
</feature>
<dbReference type="InterPro" id="IPR006626">
    <property type="entry name" value="PbH1"/>
</dbReference>
<evidence type="ECO:0000313" key="3">
    <source>
        <dbReference type="Proteomes" id="UP000007490"/>
    </source>
</evidence>
<dbReference type="RefSeq" id="WP_013645028.1">
    <property type="nucleotide sequence ID" value="NC_015216.1"/>
</dbReference>
<dbReference type="eggNOG" id="arCOG02552">
    <property type="taxonomic scope" value="Archaea"/>
</dbReference>
<name>F0T851_METLA</name>
<dbReference type="AlphaFoldDB" id="F0T851"/>
<dbReference type="STRING" id="877455.Metbo_1439"/>
<dbReference type="InterPro" id="IPR022441">
    <property type="entry name" value="Para_beta_helix_rpt-2"/>
</dbReference>
<feature type="domain" description="Right handed beta helix" evidence="1">
    <location>
        <begin position="246"/>
        <end position="383"/>
    </location>
</feature>
<sequence precursor="true">MKKKMILCTLFLCLCMISINSISAANVTVNPGSSIQNAVNKANPGDTIIINDNNKQPYTYKESITLNKKLNIISNGSVTIKAKTTNSAIFTIYSKAAGSSIKNFKLSDTNYSIMVSGASYCTISGNTITSASLVGIQFYGDITKSQVLNNKISGTTTKWGNGISFEYGKSTYNTIKGNTISNYLNGILFNDCSAYNTVSNNKVRCYALKGAGIYFTDNAKYNKIIYNTVTGAEDGIAIQKMGSGMASHFTITGNTVKYNKNGFWIRLTSSTISYNTANYNKVSGIDVTGSYNKIVHNTATHNGVCGIALGRYSSCDHNTVQYNILSYNKAGINSASNYTTISSNTVQHNTSNGIISTANHVTIKNNSVNYSANRILVQGSSNKVS</sequence>
<dbReference type="eggNOG" id="arCOG03498">
    <property type="taxonomic scope" value="Archaea"/>
</dbReference>
<evidence type="ECO:0000259" key="1">
    <source>
        <dbReference type="Pfam" id="PF13229"/>
    </source>
</evidence>
<dbReference type="KEGG" id="mel:Metbo_1439"/>
<dbReference type="GeneID" id="10277890"/>
<organism evidence="2 3">
    <name type="scientific">Methanobacterium lacus (strain AL-21)</name>
    <dbReference type="NCBI Taxonomy" id="877455"/>
    <lineage>
        <taxon>Archaea</taxon>
        <taxon>Methanobacteriati</taxon>
        <taxon>Methanobacteriota</taxon>
        <taxon>Methanomada group</taxon>
        <taxon>Methanobacteria</taxon>
        <taxon>Methanobacteriales</taxon>
        <taxon>Methanobacteriaceae</taxon>
        <taxon>Methanobacterium</taxon>
    </lineage>
</organism>
<protein>
    <submittedName>
        <fullName evidence="2">Parallel beta-helix repeat</fullName>
    </submittedName>
</protein>
<dbReference type="Proteomes" id="UP000007490">
    <property type="component" value="Chromosome"/>
</dbReference>
<gene>
    <name evidence="2" type="ordered locus">Metbo_1439</name>
</gene>
<dbReference type="NCBIfam" id="TIGR03804">
    <property type="entry name" value="para_beta_helix"/>
    <property type="match status" value="3"/>
</dbReference>
<dbReference type="Pfam" id="PF13229">
    <property type="entry name" value="Beta_helix"/>
    <property type="match status" value="2"/>
</dbReference>
<dbReference type="InterPro" id="IPR039448">
    <property type="entry name" value="Beta_helix"/>
</dbReference>
<proteinExistence type="predicted"/>
<dbReference type="InterPro" id="IPR011050">
    <property type="entry name" value="Pectin_lyase_fold/virulence"/>
</dbReference>
<reference evidence="2 3" key="2">
    <citation type="journal article" date="2014" name="Int. J. Syst. Evol. Microbiol.">
        <title>Methanobacterium paludis sp. nov. and a novel strain of Methanobacterium lacus isolated from northern peatlands.</title>
        <authorList>
            <person name="Cadillo-Quiroz H."/>
            <person name="Brauer S.L."/>
            <person name="Goodson N."/>
            <person name="Yavitt J.B."/>
            <person name="Zinder S.H."/>
        </authorList>
    </citation>
    <scope>NUCLEOTIDE SEQUENCE [LARGE SCALE GENOMIC DNA]</scope>
    <source>
        <strain evidence="2 3">AL-21</strain>
    </source>
</reference>
<dbReference type="EMBL" id="CP002551">
    <property type="protein sequence ID" value="ADZ09677.1"/>
    <property type="molecule type" value="Genomic_DNA"/>
</dbReference>
<dbReference type="InterPro" id="IPR012334">
    <property type="entry name" value="Pectin_lyas_fold"/>
</dbReference>
<evidence type="ECO:0000313" key="2">
    <source>
        <dbReference type="EMBL" id="ADZ09677.1"/>
    </source>
</evidence>
<reference evidence="3" key="1">
    <citation type="submission" date="2011-02" db="EMBL/GenBank/DDBJ databases">
        <title>Complete sequence of Methanobacterium sp. AL-21.</title>
        <authorList>
            <consortium name="US DOE Joint Genome Institute"/>
            <person name="Lucas S."/>
            <person name="Copeland A."/>
            <person name="Lapidus A."/>
            <person name="Cheng J.-F."/>
            <person name="Goodwin L."/>
            <person name="Pitluck S."/>
            <person name="Chertkov O."/>
            <person name="Detter J.C."/>
            <person name="Han C."/>
            <person name="Tapia R."/>
            <person name="Land M."/>
            <person name="Hauser L."/>
            <person name="Kyrpides N."/>
            <person name="Ivanova N."/>
            <person name="Mikhailova N."/>
            <person name="Pagani I."/>
            <person name="Cadillo-Quiroz H."/>
            <person name="Imachi H."/>
            <person name="Zinder S."/>
            <person name="Liu W."/>
            <person name="Woyke T."/>
        </authorList>
    </citation>
    <scope>NUCLEOTIDE SEQUENCE [LARGE SCALE GENOMIC DNA]</scope>
    <source>
        <strain evidence="3">AL-21</strain>
    </source>
</reference>
<dbReference type="OrthoDB" id="36243at2157"/>
<keyword evidence="3" id="KW-1185">Reference proteome</keyword>
<accession>F0T851</accession>
<dbReference type="HOGENOM" id="CLU_716911_0_0_2"/>
<dbReference type="SMART" id="SM00710">
    <property type="entry name" value="PbH1"/>
    <property type="match status" value="10"/>
</dbReference>
<dbReference type="Gene3D" id="2.160.20.10">
    <property type="entry name" value="Single-stranded right-handed beta-helix, Pectin lyase-like"/>
    <property type="match status" value="2"/>
</dbReference>
<dbReference type="SUPFAM" id="SSF51126">
    <property type="entry name" value="Pectin lyase-like"/>
    <property type="match status" value="2"/>
</dbReference>